<dbReference type="EMBL" id="JAESHT010000017">
    <property type="protein sequence ID" value="MBL3675106.1"/>
    <property type="molecule type" value="Genomic_DNA"/>
</dbReference>
<dbReference type="RefSeq" id="WP_191311886.1">
    <property type="nucleotide sequence ID" value="NZ_BNCL01000017.1"/>
</dbReference>
<organism evidence="3 4">
    <name type="scientific">Paracoccus aerius</name>
    <dbReference type="NCBI Taxonomy" id="1915382"/>
    <lineage>
        <taxon>Bacteria</taxon>
        <taxon>Pseudomonadati</taxon>
        <taxon>Pseudomonadota</taxon>
        <taxon>Alphaproteobacteria</taxon>
        <taxon>Rhodobacterales</taxon>
        <taxon>Paracoccaceae</taxon>
        <taxon>Paracoccus</taxon>
    </lineage>
</organism>
<protein>
    <submittedName>
        <fullName evidence="3">AGE family epimerase/isomerase</fullName>
    </submittedName>
</protein>
<evidence type="ECO:0000256" key="2">
    <source>
        <dbReference type="ARBA" id="ARBA00023235"/>
    </source>
</evidence>
<dbReference type="Pfam" id="PF07221">
    <property type="entry name" value="GlcNAc_2-epim"/>
    <property type="match status" value="1"/>
</dbReference>
<keyword evidence="2" id="KW-0413">Isomerase</keyword>
<reference evidence="3 4" key="1">
    <citation type="submission" date="2021-01" db="EMBL/GenBank/DDBJ databases">
        <title>011410 draft genome.</title>
        <authorList>
            <person name="Lang L."/>
        </authorList>
    </citation>
    <scope>NUCLEOTIDE SEQUENCE [LARGE SCALE GENOMIC DNA]</scope>
    <source>
        <strain evidence="3 4">KCTC 42845</strain>
    </source>
</reference>
<comment type="similarity">
    <text evidence="1">Belongs to the N-acylglucosamine 2-epimerase family.</text>
</comment>
<name>A0ABS1S8P0_9RHOB</name>
<comment type="caution">
    <text evidence="3">The sequence shown here is derived from an EMBL/GenBank/DDBJ whole genome shotgun (WGS) entry which is preliminary data.</text>
</comment>
<dbReference type="SUPFAM" id="SSF48208">
    <property type="entry name" value="Six-hairpin glycosidases"/>
    <property type="match status" value="1"/>
</dbReference>
<keyword evidence="4" id="KW-1185">Reference proteome</keyword>
<proteinExistence type="inferred from homology"/>
<accession>A0ABS1S8P0</accession>
<dbReference type="Proteomes" id="UP000644749">
    <property type="component" value="Unassembled WGS sequence"/>
</dbReference>
<sequence length="423" mass="46698">MDRTTLGGEGGFWLDDAAHRAFLVQDALRALDAFDACMGPGGGFLPLDDAGRPVEGGLQELHVTTRLVHSFGLGHLAGRPDRAGIIDRGMDQLWRAHRDDRHGGYVWSLRDGQVADDTKLAYGHVFVLLAASTAKLVGHPDADRLLADIAQVLDDRFWDAEAGLFRDEFTRDWQPFSPYRGMNANMHGVEALLAAFEATGEGEYLRRAQGILDFFIAGQAARNGWRIPEHYDADWRPDPGYEGNPMFRPAGTTPGHSLEMARLLLHCWDLAGRPQGDAPAQARLLVETALRDAWLDGGGLAYTLDHDGRVARPDRYWWPVTEGIGALAALIKLDPRPEDEAWYRRLWRFADDRLIDHDRGGWFPEPGGPAPGAQFQGKPDIYHALQADLFPLVPDLSRLGDALARDKPLGSGLGGDIFVRPPI</sequence>
<dbReference type="InterPro" id="IPR008928">
    <property type="entry name" value="6-hairpin_glycosidase_sf"/>
</dbReference>
<dbReference type="InterPro" id="IPR012341">
    <property type="entry name" value="6hp_glycosidase-like_sf"/>
</dbReference>
<evidence type="ECO:0000313" key="4">
    <source>
        <dbReference type="Proteomes" id="UP000644749"/>
    </source>
</evidence>
<dbReference type="Gene3D" id="1.50.10.10">
    <property type="match status" value="1"/>
</dbReference>
<evidence type="ECO:0000256" key="1">
    <source>
        <dbReference type="ARBA" id="ARBA00008558"/>
    </source>
</evidence>
<evidence type="ECO:0000313" key="3">
    <source>
        <dbReference type="EMBL" id="MBL3675106.1"/>
    </source>
</evidence>
<gene>
    <name evidence="3" type="ORF">JL111_16630</name>
</gene>
<dbReference type="InterPro" id="IPR010819">
    <property type="entry name" value="AGE/CE"/>
</dbReference>
<dbReference type="PANTHER" id="PTHR15108">
    <property type="entry name" value="N-ACYLGLUCOSAMINE-2-EPIMERASE"/>
    <property type="match status" value="1"/>
</dbReference>